<evidence type="ECO:0000256" key="5">
    <source>
        <dbReference type="ARBA" id="ARBA00023034"/>
    </source>
</evidence>
<keyword evidence="6 7" id="KW-0175">Coiled coil</keyword>
<comment type="subcellular location">
    <subcellularLocation>
        <location evidence="1">Golgi apparatus</location>
        <location evidence="1">trans-Golgi network</location>
    </subcellularLocation>
</comment>
<dbReference type="EMBL" id="BTGD01000025">
    <property type="protein sequence ID" value="GMM58350.1"/>
    <property type="molecule type" value="Genomic_DNA"/>
</dbReference>
<feature type="region of interest" description="Disordered" evidence="8">
    <location>
        <begin position="511"/>
        <end position="547"/>
    </location>
</feature>
<proteinExistence type="inferred from homology"/>
<evidence type="ECO:0000256" key="8">
    <source>
        <dbReference type="SAM" id="MobiDB-lite"/>
    </source>
</evidence>
<feature type="compositionally biased region" description="Basic and acidic residues" evidence="8">
    <location>
        <begin position="12"/>
        <end position="24"/>
    </location>
</feature>
<feature type="compositionally biased region" description="Basic and acidic residues" evidence="8">
    <location>
        <begin position="762"/>
        <end position="777"/>
    </location>
</feature>
<comment type="similarity">
    <text evidence="2">Belongs to the VPS54 family.</text>
</comment>
<evidence type="ECO:0000256" key="7">
    <source>
        <dbReference type="SAM" id="Coils"/>
    </source>
</evidence>
<evidence type="ECO:0000256" key="1">
    <source>
        <dbReference type="ARBA" id="ARBA00004601"/>
    </source>
</evidence>
<dbReference type="GO" id="GO:0042147">
    <property type="term" value="P:retrograde transport, endosome to Golgi"/>
    <property type="evidence" value="ECO:0007669"/>
    <property type="project" value="InterPro"/>
</dbReference>
<sequence length="916" mass="103353">MTDRTSFTRPQIKIDTDNTSEQDRASSNSSLNPRASTPVRNLPRKSVDSIASFASVATTTTANGNRRFTFSMENKSGSLNYSPLGNNSIYEVVMNTRYKQWLQAPTNLDITPVILSRNEIPDNWNELVSTYVNTIKSDAEVFVNRANVKNINRIEDIRLHESSNDRQNSNIIDEELSLEDDDDDVMSQVPEFYFEKSFSIENERVFKKILDGIDLNLATVVGPSPTSRETSRKENQLATNENINDGAYIELKDKLSDYLDVVESSLVSELSKSSPQFFYVLGEVDNIQKKVSDTVLDLDKMDVELKSVQKDEIKARTETLRKIFKRRNIEKLEQGLLQVKLVLDKVEECKTLYATDDHDRSLDMIKSVDSLIRGISKSENVAKWTEGWPYELSDLKSVPALIEIREFLTNMKIEIGGKLSIKLCDILLKDVRQHYQGIDVYATLGKLQDGYDGIQKVQEQNTELQNSIREVILKLNRCEELASAFSLYQAKSLTECKDIIKAYLPSAQRSNISPSISTEPSSTSLISQAPGTAPVETKPVPTNANPPKLSTLIRAQTPLEFQNMIIEIYTRCSEALRVLFRHQKMLLDIALDVVDSAGSEDGPSENQHNMITQLDIRHGINEIIGVIQLRMGKVLAVRKEITSALRYDHFLILYAINVAFIQECEALSGEFLTKYLSDSLASQIKHCISNRDSKNVRTIQKKIELENWSPYIVNPGFQKEVNEIVSSVDIDPIAWTNLIDLKVSLDIKTDSKSAEEDADAEQSEKDTSKQEANETRGNRKSVVVGDNTFVASDSLLTTIGLIRELLILSINLPSVYLSYFEKLCFNLLKCFNNYTIGLINQPGRPAKSSGKNLSIMAETLDCLAEFISIVQKFYQRISNVTRDFVPYDPNNYEMLKKQYQSSTEKIYAANAPPPPV</sequence>
<dbReference type="GO" id="GO:0019905">
    <property type="term" value="F:syntaxin binding"/>
    <property type="evidence" value="ECO:0007669"/>
    <property type="project" value="TreeGrafter"/>
</dbReference>
<keyword evidence="4" id="KW-0653">Protein transport</keyword>
<feature type="region of interest" description="Disordered" evidence="8">
    <location>
        <begin position="1"/>
        <end position="43"/>
    </location>
</feature>
<reference evidence="9 10" key="1">
    <citation type="journal article" date="2023" name="Elife">
        <title>Identification of key yeast species and microbe-microbe interactions impacting larval growth of Drosophila in the wild.</title>
        <authorList>
            <person name="Mure A."/>
            <person name="Sugiura Y."/>
            <person name="Maeda R."/>
            <person name="Honda K."/>
            <person name="Sakurai N."/>
            <person name="Takahashi Y."/>
            <person name="Watada M."/>
            <person name="Katoh T."/>
            <person name="Gotoh A."/>
            <person name="Gotoh Y."/>
            <person name="Taniguchi I."/>
            <person name="Nakamura K."/>
            <person name="Hayashi T."/>
            <person name="Katayama T."/>
            <person name="Uemura T."/>
            <person name="Hattori Y."/>
        </authorList>
    </citation>
    <scope>NUCLEOTIDE SEQUENCE [LARGE SCALE GENOMIC DNA]</scope>
    <source>
        <strain evidence="9 10">KH-74</strain>
    </source>
</reference>
<evidence type="ECO:0000256" key="6">
    <source>
        <dbReference type="ARBA" id="ARBA00023054"/>
    </source>
</evidence>
<gene>
    <name evidence="9" type="ORF">DAKH74_049670</name>
</gene>
<evidence type="ECO:0000313" key="9">
    <source>
        <dbReference type="EMBL" id="GMM58350.1"/>
    </source>
</evidence>
<dbReference type="Proteomes" id="UP001377567">
    <property type="component" value="Unassembled WGS sequence"/>
</dbReference>
<dbReference type="AlphaFoldDB" id="A0AAV5S3R0"/>
<evidence type="ECO:0000256" key="4">
    <source>
        <dbReference type="ARBA" id="ARBA00022927"/>
    </source>
</evidence>
<dbReference type="GO" id="GO:0000938">
    <property type="term" value="C:GARP complex"/>
    <property type="evidence" value="ECO:0007669"/>
    <property type="project" value="InterPro"/>
</dbReference>
<feature type="compositionally biased region" description="Polar residues" evidence="8">
    <location>
        <begin position="25"/>
        <end position="39"/>
    </location>
</feature>
<accession>A0AAV5S3R0</accession>
<keyword evidence="10" id="KW-1185">Reference proteome</keyword>
<evidence type="ECO:0000256" key="3">
    <source>
        <dbReference type="ARBA" id="ARBA00022448"/>
    </source>
</evidence>
<organism evidence="9 10">
    <name type="scientific">Maudiozyma humilis</name>
    <name type="common">Sour dough yeast</name>
    <name type="synonym">Kazachstania humilis</name>
    <dbReference type="NCBI Taxonomy" id="51915"/>
    <lineage>
        <taxon>Eukaryota</taxon>
        <taxon>Fungi</taxon>
        <taxon>Dikarya</taxon>
        <taxon>Ascomycota</taxon>
        <taxon>Saccharomycotina</taxon>
        <taxon>Saccharomycetes</taxon>
        <taxon>Saccharomycetales</taxon>
        <taxon>Saccharomycetaceae</taxon>
        <taxon>Maudiozyma</taxon>
    </lineage>
</organism>
<dbReference type="GO" id="GO:0006896">
    <property type="term" value="P:Golgi to vacuole transport"/>
    <property type="evidence" value="ECO:0007669"/>
    <property type="project" value="TreeGrafter"/>
</dbReference>
<dbReference type="GO" id="GO:0015031">
    <property type="term" value="P:protein transport"/>
    <property type="evidence" value="ECO:0007669"/>
    <property type="project" value="UniProtKB-KW"/>
</dbReference>
<dbReference type="PANTHER" id="PTHR12965:SF0">
    <property type="entry name" value="VACUOLAR PROTEIN SORTING-ASSOCIATED PROTEIN 54"/>
    <property type="match status" value="1"/>
</dbReference>
<evidence type="ECO:0000256" key="2">
    <source>
        <dbReference type="ARBA" id="ARBA00009150"/>
    </source>
</evidence>
<dbReference type="GO" id="GO:0005829">
    <property type="term" value="C:cytosol"/>
    <property type="evidence" value="ECO:0007669"/>
    <property type="project" value="GOC"/>
</dbReference>
<dbReference type="InterPro" id="IPR039745">
    <property type="entry name" value="Vps54"/>
</dbReference>
<dbReference type="PANTHER" id="PTHR12965">
    <property type="entry name" value="VACUOLAR PROTEIN SORTING 54"/>
    <property type="match status" value="1"/>
</dbReference>
<keyword evidence="5" id="KW-0333">Golgi apparatus</keyword>
<feature type="compositionally biased region" description="Low complexity" evidence="8">
    <location>
        <begin position="511"/>
        <end position="527"/>
    </location>
</feature>
<feature type="coiled-coil region" evidence="7">
    <location>
        <begin position="454"/>
        <end position="481"/>
    </location>
</feature>
<name>A0AAV5S3R0_MAUHU</name>
<feature type="region of interest" description="Disordered" evidence="8">
    <location>
        <begin position="754"/>
        <end position="778"/>
    </location>
</feature>
<comment type="caution">
    <text evidence="9">The sequence shown here is derived from an EMBL/GenBank/DDBJ whole genome shotgun (WGS) entry which is preliminary data.</text>
</comment>
<keyword evidence="3" id="KW-0813">Transport</keyword>
<protein>
    <submittedName>
        <fullName evidence="9">Vps54 protein</fullName>
    </submittedName>
</protein>
<evidence type="ECO:0000313" key="10">
    <source>
        <dbReference type="Proteomes" id="UP001377567"/>
    </source>
</evidence>